<keyword evidence="1" id="KW-0472">Membrane</keyword>
<feature type="transmembrane region" description="Helical" evidence="1">
    <location>
        <begin position="6"/>
        <end position="22"/>
    </location>
</feature>
<dbReference type="AlphaFoldDB" id="A0A7U8C5A8"/>
<dbReference type="EMBL" id="AAOW01000008">
    <property type="protein sequence ID" value="EAR61499.1"/>
    <property type="molecule type" value="Genomic_DNA"/>
</dbReference>
<keyword evidence="1" id="KW-1133">Transmembrane helix</keyword>
<name>A0A7U8C5A8_NEPCE</name>
<gene>
    <name evidence="2" type="ORF">MED92_18373</name>
</gene>
<evidence type="ECO:0000313" key="2">
    <source>
        <dbReference type="EMBL" id="EAR61499.1"/>
    </source>
</evidence>
<dbReference type="RefSeq" id="WP_007021209.1">
    <property type="nucleotide sequence ID" value="NZ_CH724125.1"/>
</dbReference>
<accession>A0A7U8C5A8</accession>
<keyword evidence="3" id="KW-1185">Reference proteome</keyword>
<dbReference type="Proteomes" id="UP000002171">
    <property type="component" value="Unassembled WGS sequence"/>
</dbReference>
<organism evidence="2 3">
    <name type="scientific">Neptuniibacter caesariensis</name>
    <dbReference type="NCBI Taxonomy" id="207954"/>
    <lineage>
        <taxon>Bacteria</taxon>
        <taxon>Pseudomonadati</taxon>
        <taxon>Pseudomonadota</taxon>
        <taxon>Gammaproteobacteria</taxon>
        <taxon>Oceanospirillales</taxon>
        <taxon>Oceanospirillaceae</taxon>
        <taxon>Neptuniibacter</taxon>
    </lineage>
</organism>
<comment type="caution">
    <text evidence="2">The sequence shown here is derived from an EMBL/GenBank/DDBJ whole genome shotgun (WGS) entry which is preliminary data.</text>
</comment>
<reference evidence="2 3" key="1">
    <citation type="submission" date="2006-02" db="EMBL/GenBank/DDBJ databases">
        <authorList>
            <person name="Pinhassi J."/>
            <person name="Pedros-Alio C."/>
            <person name="Ferriera S."/>
            <person name="Johnson J."/>
            <person name="Kravitz S."/>
            <person name="Halpern A."/>
            <person name="Remington K."/>
            <person name="Beeson K."/>
            <person name="Tran B."/>
            <person name="Rogers Y.-H."/>
            <person name="Friedman R."/>
            <person name="Venter J.C."/>
        </authorList>
    </citation>
    <scope>NUCLEOTIDE SEQUENCE [LARGE SCALE GENOMIC DNA]</scope>
    <source>
        <strain evidence="2 3">MED92</strain>
    </source>
</reference>
<protein>
    <submittedName>
        <fullName evidence="2">Uncharacterized protein</fullName>
    </submittedName>
</protein>
<keyword evidence="1" id="KW-0812">Transmembrane</keyword>
<sequence>MAHYVLVTLIVVCVLLMLKIQIQHRRKLSGIGGEFSEKMAVDKSARGRRFKGYEIKANGDCCRAVKPLLNRTLRSSEIKDLPLATCDQSVCQCQRKLVGERRKVERRQRDDRRSEIRFKPGSRDRRIHQGRRQKDNLWGGGYIG</sequence>
<proteinExistence type="predicted"/>
<evidence type="ECO:0000313" key="3">
    <source>
        <dbReference type="Proteomes" id="UP000002171"/>
    </source>
</evidence>
<evidence type="ECO:0000256" key="1">
    <source>
        <dbReference type="SAM" id="Phobius"/>
    </source>
</evidence>
<dbReference type="OrthoDB" id="8527522at2"/>